<organism evidence="1">
    <name type="scientific">Salmonella typhimurium</name>
    <dbReference type="NCBI Taxonomy" id="90371"/>
    <lineage>
        <taxon>Bacteria</taxon>
        <taxon>Pseudomonadati</taxon>
        <taxon>Pseudomonadota</taxon>
        <taxon>Gammaproteobacteria</taxon>
        <taxon>Enterobacterales</taxon>
        <taxon>Enterobacteriaceae</taxon>
        <taxon>Salmonella</taxon>
    </lineage>
</organism>
<comment type="caution">
    <text evidence="1">The sequence shown here is derived from an EMBL/GenBank/DDBJ whole genome shotgun (WGS) entry which is preliminary data.</text>
</comment>
<sequence length="48" mass="5638">FLDSIARIQKLNEFSKIIIATHSPQIVNNNWDITYDLFENNNKNMEGQ</sequence>
<feature type="non-terminal residue" evidence="1">
    <location>
        <position position="1"/>
    </location>
</feature>
<name>A0A708XPS8_SALTM</name>
<evidence type="ECO:0000313" key="1">
    <source>
        <dbReference type="EMBL" id="HAD0777271.1"/>
    </source>
</evidence>
<reference evidence="1" key="1">
    <citation type="journal article" date="2018" name="Genome Biol.">
        <title>SKESA: strategic k-mer extension for scrupulous assemblies.</title>
        <authorList>
            <person name="Souvorov A."/>
            <person name="Agarwala R."/>
            <person name="Lipman D.J."/>
        </authorList>
    </citation>
    <scope>NUCLEOTIDE SEQUENCE</scope>
    <source>
        <strain evidence="1">SSI_AA592</strain>
    </source>
</reference>
<dbReference type="EMBL" id="DAANPS010000050">
    <property type="protein sequence ID" value="HAD0777271.1"/>
    <property type="molecule type" value="Genomic_DNA"/>
</dbReference>
<reference evidence="1" key="2">
    <citation type="submission" date="2019-08" db="EMBL/GenBank/DDBJ databases">
        <authorList>
            <consortium name="NCBI Pathogen Detection Project"/>
        </authorList>
    </citation>
    <scope>NUCLEOTIDE SEQUENCE</scope>
    <source>
        <strain evidence="1">SSI_AA592</strain>
    </source>
</reference>
<dbReference type="AlphaFoldDB" id="A0A708XPS8"/>
<gene>
    <name evidence="1" type="ORF">G0O81_24265</name>
</gene>
<protein>
    <submittedName>
        <fullName evidence="1">ATPase</fullName>
    </submittedName>
</protein>
<proteinExistence type="predicted"/>
<accession>A0A708XPS8</accession>